<dbReference type="Proteomes" id="UP000265520">
    <property type="component" value="Unassembled WGS sequence"/>
</dbReference>
<evidence type="ECO:0000313" key="1">
    <source>
        <dbReference type="EMBL" id="MCI37714.1"/>
    </source>
</evidence>
<sequence>RRAASAFEWNLARAKGIPRPGGRTKKTAKKEGKLYPFQLIRSTA</sequence>
<comment type="caution">
    <text evidence="1">The sequence shown here is derived from an EMBL/GenBank/DDBJ whole genome shotgun (WGS) entry which is preliminary data.</text>
</comment>
<accession>A0A392RNP8</accession>
<dbReference type="EMBL" id="LXQA010247569">
    <property type="protein sequence ID" value="MCI37714.1"/>
    <property type="molecule type" value="Genomic_DNA"/>
</dbReference>
<protein>
    <submittedName>
        <fullName evidence="1">Uncharacterized protein</fullName>
    </submittedName>
</protein>
<proteinExistence type="predicted"/>
<feature type="non-terminal residue" evidence="1">
    <location>
        <position position="1"/>
    </location>
</feature>
<dbReference type="AlphaFoldDB" id="A0A392RNP8"/>
<reference evidence="1 2" key="1">
    <citation type="journal article" date="2018" name="Front. Plant Sci.">
        <title>Red Clover (Trifolium pratense) and Zigzag Clover (T. medium) - A Picture of Genomic Similarities and Differences.</title>
        <authorList>
            <person name="Dluhosova J."/>
            <person name="Istvanek J."/>
            <person name="Nedelnik J."/>
            <person name="Repkova J."/>
        </authorList>
    </citation>
    <scope>NUCLEOTIDE SEQUENCE [LARGE SCALE GENOMIC DNA]</scope>
    <source>
        <strain evidence="2">cv. 10/8</strain>
        <tissue evidence="1">Leaf</tissue>
    </source>
</reference>
<organism evidence="1 2">
    <name type="scientific">Trifolium medium</name>
    <dbReference type="NCBI Taxonomy" id="97028"/>
    <lineage>
        <taxon>Eukaryota</taxon>
        <taxon>Viridiplantae</taxon>
        <taxon>Streptophyta</taxon>
        <taxon>Embryophyta</taxon>
        <taxon>Tracheophyta</taxon>
        <taxon>Spermatophyta</taxon>
        <taxon>Magnoliopsida</taxon>
        <taxon>eudicotyledons</taxon>
        <taxon>Gunneridae</taxon>
        <taxon>Pentapetalae</taxon>
        <taxon>rosids</taxon>
        <taxon>fabids</taxon>
        <taxon>Fabales</taxon>
        <taxon>Fabaceae</taxon>
        <taxon>Papilionoideae</taxon>
        <taxon>50 kb inversion clade</taxon>
        <taxon>NPAAA clade</taxon>
        <taxon>Hologalegina</taxon>
        <taxon>IRL clade</taxon>
        <taxon>Trifolieae</taxon>
        <taxon>Trifolium</taxon>
    </lineage>
</organism>
<evidence type="ECO:0000313" key="2">
    <source>
        <dbReference type="Proteomes" id="UP000265520"/>
    </source>
</evidence>
<keyword evidence="2" id="KW-1185">Reference proteome</keyword>
<name>A0A392RNP8_9FABA</name>